<feature type="compositionally biased region" description="Polar residues" evidence="1">
    <location>
        <begin position="350"/>
        <end position="360"/>
    </location>
</feature>
<feature type="compositionally biased region" description="Acidic residues" evidence="1">
    <location>
        <begin position="999"/>
        <end position="1008"/>
    </location>
</feature>
<evidence type="ECO:0000313" key="2">
    <source>
        <dbReference type="EMBL" id="EEN58097.1"/>
    </source>
</evidence>
<sequence>MDDSSFLADTQQAMVTLVDLRSSSCKVLEVMAERAQELPGAVQQGTSPGKDHQAKGPDSSHGHDSGCYTDSLDQPSPDVGQMSKEETEKGDRDGAELCVSGQDHVEPAVCSGQDVASVHPTEDVTSNPDPGKATAIQDGDLAGETGIKKPLQESQPPLPCLGTSLAVPDSDMAGIDPDMTILTNRRIALLSIFCSLEKTAGQAIRDLLRQDAAEVNPTALREISQARKNLLMATATALDMSNCPANQTNQNPTESHTSLLVSSSSHQNVQKKGEVSLEDPVQGQQCSANVRQRVGTIDEVEEELPIENEGPSDSSTAAEGQLDAGEREDLPSGSLEKKQEPEDLMWVGATPNSTEDTGSNDLPCDNLLKTIVEEEEDAATTTFDSLGKKESSEKTEEKCIQGKGSQEKDQSKREAALNSQPENQVENPHLLLDRPQQKVPKESAVASTTQVKSGHLEEPKEKKIQGKKAEKRGKLEDGITSHTKVNSGAPSSTEALSNTKMKRRHSEEPAKNVVLPPNNPVKEDLADYKVKTEIPSTCNSLEKIRQPENPKKPVRETPPEGKDKTEIPSNNQAKMGQSEEPSKNIVLHPYNPMKDGSSDDKDKTGVPSTCSSLKKIWQPEKPKCPAALKEDPPEAKGKTGAPSNTHVKTGQSESESKLLSKNPAYVDSPDNRDMPGDPSTYNSLEKRGQSEKPKSPLKEERPGNKDKASSNTQVKMGQSEEPAKKGILPSNFHPVKDKSKDKAKVPSDTQEEKRKSECPLKKRQDEKAEDLDLGQKDHCSLSREPLAQDEITAEEEDEITSLKKVLRDIDLPQEQGNATAEKETPIKAKEQETHEVKGCQPVCSNSKKLETVVVNKRDEIEEENASTSGKQGLIVQIRGDTSCHGAQLEMPTSTEIPKKASVKTWMNRKISFLIAVIVGLYNFLTSWSRKEQPPDANSYSKTDTTGIPLEHDVQVHVYHMQSQDQDTPPGTPQDQDTPPDTADHGDGQVDDHNTPEWLIQEDVDDDDLYGPTDNPATTDSATFTAEPCTEGPEGGELAVDAGFGSHAVLPIDQLSATLYRMCCQPRVLWSQKFSIIGRQKEVNQDESDYI</sequence>
<organism>
    <name type="scientific">Branchiostoma floridae</name>
    <name type="common">Florida lancelet</name>
    <name type="synonym">Amphioxus</name>
    <dbReference type="NCBI Taxonomy" id="7739"/>
    <lineage>
        <taxon>Eukaryota</taxon>
        <taxon>Metazoa</taxon>
        <taxon>Chordata</taxon>
        <taxon>Cephalochordata</taxon>
        <taxon>Leptocardii</taxon>
        <taxon>Amphioxiformes</taxon>
        <taxon>Branchiostomatidae</taxon>
        <taxon>Branchiostoma</taxon>
    </lineage>
</organism>
<feature type="compositionally biased region" description="Basic and acidic residues" evidence="1">
    <location>
        <begin position="734"/>
        <end position="766"/>
    </location>
</feature>
<feature type="region of interest" description="Disordered" evidence="1">
    <location>
        <begin position="242"/>
        <end position="795"/>
    </location>
</feature>
<gene>
    <name evidence="2" type="ORF">BRAFLDRAFT_98937</name>
</gene>
<feature type="compositionally biased region" description="Basic and acidic residues" evidence="1">
    <location>
        <begin position="324"/>
        <end position="341"/>
    </location>
</feature>
<feature type="compositionally biased region" description="Basic and acidic residues" evidence="1">
    <location>
        <begin position="454"/>
        <end position="479"/>
    </location>
</feature>
<dbReference type="AlphaFoldDB" id="C3YNK2"/>
<dbReference type="InParanoid" id="C3YNK2"/>
<feature type="compositionally biased region" description="Polar residues" evidence="1">
    <location>
        <begin position="243"/>
        <end position="254"/>
    </location>
</feature>
<feature type="compositionally biased region" description="Low complexity" evidence="1">
    <location>
        <begin position="963"/>
        <end position="980"/>
    </location>
</feature>
<feature type="region of interest" description="Disordered" evidence="1">
    <location>
        <begin position="960"/>
        <end position="1032"/>
    </location>
</feature>
<feature type="compositionally biased region" description="Basic and acidic residues" evidence="1">
    <location>
        <begin position="981"/>
        <end position="994"/>
    </location>
</feature>
<feature type="compositionally biased region" description="Basic and acidic residues" evidence="1">
    <location>
        <begin position="431"/>
        <end position="441"/>
    </location>
</feature>
<evidence type="ECO:0000256" key="1">
    <source>
        <dbReference type="SAM" id="MobiDB-lite"/>
    </source>
</evidence>
<reference evidence="2" key="1">
    <citation type="journal article" date="2008" name="Nature">
        <title>The amphioxus genome and the evolution of the chordate karyotype.</title>
        <authorList>
            <consortium name="US DOE Joint Genome Institute (JGI-PGF)"/>
            <person name="Putnam N.H."/>
            <person name="Butts T."/>
            <person name="Ferrier D.E.K."/>
            <person name="Furlong R.F."/>
            <person name="Hellsten U."/>
            <person name="Kawashima T."/>
            <person name="Robinson-Rechavi M."/>
            <person name="Shoguchi E."/>
            <person name="Terry A."/>
            <person name="Yu J.-K."/>
            <person name="Benito-Gutierrez E.L."/>
            <person name="Dubchak I."/>
            <person name="Garcia-Fernandez J."/>
            <person name="Gibson-Brown J.J."/>
            <person name="Grigoriev I.V."/>
            <person name="Horton A.C."/>
            <person name="de Jong P.J."/>
            <person name="Jurka J."/>
            <person name="Kapitonov V.V."/>
            <person name="Kohara Y."/>
            <person name="Kuroki Y."/>
            <person name="Lindquist E."/>
            <person name="Lucas S."/>
            <person name="Osoegawa K."/>
            <person name="Pennacchio L.A."/>
            <person name="Salamov A.A."/>
            <person name="Satou Y."/>
            <person name="Sauka-Spengler T."/>
            <person name="Schmutz J."/>
            <person name="Shin-I T."/>
            <person name="Toyoda A."/>
            <person name="Bronner-Fraser M."/>
            <person name="Fujiyama A."/>
            <person name="Holland L.Z."/>
            <person name="Holland P.W.H."/>
            <person name="Satoh N."/>
            <person name="Rokhsar D.S."/>
        </authorList>
    </citation>
    <scope>NUCLEOTIDE SEQUENCE [LARGE SCALE GENOMIC DNA]</scope>
    <source>
        <strain evidence="2">S238N-H82</strain>
        <tissue evidence="2">Testes</tissue>
    </source>
</reference>
<feature type="compositionally biased region" description="Basic and acidic residues" evidence="1">
    <location>
        <begin position="542"/>
        <end position="566"/>
    </location>
</feature>
<feature type="region of interest" description="Disordered" evidence="1">
    <location>
        <begin position="118"/>
        <end position="137"/>
    </location>
</feature>
<proteinExistence type="predicted"/>
<feature type="region of interest" description="Disordered" evidence="1">
    <location>
        <begin position="38"/>
        <end position="93"/>
    </location>
</feature>
<feature type="compositionally biased region" description="Basic and acidic residues" evidence="1">
    <location>
        <begin position="684"/>
        <end position="708"/>
    </location>
</feature>
<feature type="compositionally biased region" description="Basic and acidic residues" evidence="1">
    <location>
        <begin position="83"/>
        <end position="93"/>
    </location>
</feature>
<feature type="compositionally biased region" description="Polar residues" evidence="1">
    <location>
        <begin position="480"/>
        <end position="499"/>
    </location>
</feature>
<feature type="compositionally biased region" description="Polar residues" evidence="1">
    <location>
        <begin position="1014"/>
        <end position="1023"/>
    </location>
</feature>
<feature type="compositionally biased region" description="Basic and acidic residues" evidence="1">
    <location>
        <begin position="49"/>
        <end position="64"/>
    </location>
</feature>
<feature type="compositionally biased region" description="Polar residues" evidence="1">
    <location>
        <begin position="417"/>
        <end position="426"/>
    </location>
</feature>
<protein>
    <submittedName>
        <fullName evidence="2">Uncharacterized protein</fullName>
    </submittedName>
</protein>
<dbReference type="EMBL" id="GG666534">
    <property type="protein sequence ID" value="EEN58097.1"/>
    <property type="molecule type" value="Genomic_DNA"/>
</dbReference>
<feature type="compositionally biased region" description="Basic and acidic residues" evidence="1">
    <location>
        <begin position="617"/>
        <end position="637"/>
    </location>
</feature>
<feature type="compositionally biased region" description="Basic and acidic residues" evidence="1">
    <location>
        <begin position="386"/>
        <end position="415"/>
    </location>
</feature>
<feature type="compositionally biased region" description="Polar residues" evidence="1">
    <location>
        <begin position="641"/>
        <end position="659"/>
    </location>
</feature>
<name>C3YNK2_BRAFL</name>
<feature type="compositionally biased region" description="Basic and acidic residues" evidence="1">
    <location>
        <begin position="521"/>
        <end position="532"/>
    </location>
</feature>
<feature type="compositionally biased region" description="Low complexity" evidence="1">
    <location>
        <begin position="255"/>
        <end position="266"/>
    </location>
</feature>
<accession>C3YNK2</accession>